<evidence type="ECO:0000256" key="1">
    <source>
        <dbReference type="SAM" id="Phobius"/>
    </source>
</evidence>
<accession>A0AAJ0LMX6</accession>
<dbReference type="RefSeq" id="WP_058637277.1">
    <property type="nucleotide sequence ID" value="NZ_CP019952.1"/>
</dbReference>
<evidence type="ECO:0000313" key="4">
    <source>
        <dbReference type="Proteomes" id="UP000071644"/>
    </source>
</evidence>
<dbReference type="EMBL" id="LDSN01000005">
    <property type="protein sequence ID" value="KTT19883.1"/>
    <property type="molecule type" value="Genomic_DNA"/>
</dbReference>
<feature type="transmembrane region" description="Helical" evidence="1">
    <location>
        <begin position="7"/>
        <end position="24"/>
    </location>
</feature>
<reference evidence="3 4" key="1">
    <citation type="journal article" date="2016" name="Front. Microbiol.">
        <title>Genomic Resource of Rice Seed Associated Bacteria.</title>
        <authorList>
            <person name="Midha S."/>
            <person name="Bansal K."/>
            <person name="Sharma S."/>
            <person name="Kumar N."/>
            <person name="Patil P.P."/>
            <person name="Chaudhry V."/>
            <person name="Patil P.B."/>
        </authorList>
    </citation>
    <scope>NUCLEOTIDE SEQUENCE [LARGE SCALE GENOMIC DNA]</scope>
    <source>
        <strain evidence="3 4">NS96</strain>
    </source>
</reference>
<gene>
    <name evidence="2" type="ORF">B2J77_12155</name>
    <name evidence="3" type="ORF">NS96R_01775</name>
</gene>
<organism evidence="3 4">
    <name type="scientific">Pseudomonas parafulva</name>
    <dbReference type="NCBI Taxonomy" id="157782"/>
    <lineage>
        <taxon>Bacteria</taxon>
        <taxon>Pseudomonadati</taxon>
        <taxon>Pseudomonadota</taxon>
        <taxon>Gammaproteobacteria</taxon>
        <taxon>Pseudomonadales</taxon>
        <taxon>Pseudomonadaceae</taxon>
        <taxon>Pseudomonas</taxon>
    </lineage>
</organism>
<dbReference type="EMBL" id="CP019952">
    <property type="protein sequence ID" value="AQW68915.1"/>
    <property type="molecule type" value="Genomic_DNA"/>
</dbReference>
<dbReference type="AlphaFoldDB" id="A0AAJ0LMX6"/>
<proteinExistence type="predicted"/>
<protein>
    <submittedName>
        <fullName evidence="3">Amino acid transporter</fullName>
    </submittedName>
</protein>
<keyword evidence="1" id="KW-0812">Transmembrane</keyword>
<evidence type="ECO:0000313" key="3">
    <source>
        <dbReference type="EMBL" id="KTT19883.1"/>
    </source>
</evidence>
<dbReference type="Proteomes" id="UP000071644">
    <property type="component" value="Unassembled WGS sequence"/>
</dbReference>
<sequence>MEAWIDWLEWPAMVLTVVAAWCIGSQRPARRKVGFCCFIASNLLWAAWGWQAEAWALIILQFTLCVMNLRGWKKNTMMEPG</sequence>
<name>A0AAJ0LMX6_9PSED</name>
<evidence type="ECO:0000313" key="5">
    <source>
        <dbReference type="Proteomes" id="UP000191010"/>
    </source>
</evidence>
<reference evidence="2 5" key="2">
    <citation type="submission" date="2017-02" db="EMBL/GenBank/DDBJ databases">
        <authorList>
            <person name="Guo L."/>
        </authorList>
    </citation>
    <scope>NUCLEOTIDE SEQUENCE [LARGE SCALE GENOMIC DNA]</scope>
    <source>
        <strain evidence="2 5">PRS09-11288</strain>
    </source>
</reference>
<keyword evidence="5" id="KW-1185">Reference proteome</keyword>
<feature type="transmembrane region" description="Helical" evidence="1">
    <location>
        <begin position="54"/>
        <end position="72"/>
    </location>
</feature>
<evidence type="ECO:0000313" key="2">
    <source>
        <dbReference type="EMBL" id="AQW68915.1"/>
    </source>
</evidence>
<keyword evidence="1" id="KW-0472">Membrane</keyword>
<keyword evidence="1" id="KW-1133">Transmembrane helix</keyword>
<dbReference type="Proteomes" id="UP000191010">
    <property type="component" value="Chromosome"/>
</dbReference>